<dbReference type="KEGG" id="ceh:CEW89_14295"/>
<proteinExistence type="predicted"/>
<protein>
    <submittedName>
        <fullName evidence="1">Uncharacterized protein</fullName>
    </submittedName>
</protein>
<keyword evidence="2" id="KW-1185">Reference proteome</keyword>
<sequence length="70" mass="8089">MFRVKIDLGAMRHHEIKKTGAGASDRLEDRLGDWTEELAKPHPQLTKEDLCRTFHEKFHDGCNRDTKTVA</sequence>
<evidence type="ECO:0000313" key="1">
    <source>
        <dbReference type="EMBL" id="ATG48624.1"/>
    </source>
</evidence>
<dbReference type="OrthoDB" id="7872082at2"/>
<name>A0A291GF28_9RHOB</name>
<dbReference type="Proteomes" id="UP000217935">
    <property type="component" value="Chromosome"/>
</dbReference>
<dbReference type="EMBL" id="CP022196">
    <property type="protein sequence ID" value="ATG48624.1"/>
    <property type="molecule type" value="Genomic_DNA"/>
</dbReference>
<organism evidence="1 2">
    <name type="scientific">Celeribacter ethanolicus</name>
    <dbReference type="NCBI Taxonomy" id="1758178"/>
    <lineage>
        <taxon>Bacteria</taxon>
        <taxon>Pseudomonadati</taxon>
        <taxon>Pseudomonadota</taxon>
        <taxon>Alphaproteobacteria</taxon>
        <taxon>Rhodobacterales</taxon>
        <taxon>Roseobacteraceae</taxon>
        <taxon>Celeribacter</taxon>
    </lineage>
</organism>
<dbReference type="RefSeq" id="WP_096806350.1">
    <property type="nucleotide sequence ID" value="NZ_CP022196.1"/>
</dbReference>
<accession>A0A291GF28</accession>
<evidence type="ECO:0000313" key="2">
    <source>
        <dbReference type="Proteomes" id="UP000217935"/>
    </source>
</evidence>
<reference evidence="1 2" key="1">
    <citation type="submission" date="2017-06" db="EMBL/GenBank/DDBJ databases">
        <title>Celeribacter sp. TSPH2 complete genome sequence.</title>
        <authorList>
            <person name="Woo J.-H."/>
            <person name="Kim H.-S."/>
        </authorList>
    </citation>
    <scope>NUCLEOTIDE SEQUENCE [LARGE SCALE GENOMIC DNA]</scope>
    <source>
        <strain evidence="1 2">TSPH2</strain>
    </source>
</reference>
<gene>
    <name evidence="1" type="ORF">CEW89_14295</name>
</gene>
<dbReference type="AlphaFoldDB" id="A0A291GF28"/>